<sequence>MMRWVPGIVVLLLSLSAHAATGGEQEITLAVPGGMLHGTLSLPVVEGRVPVVLLHAGSGPTDRDGNSAMLPGHNDSLRMVADALAHAGIASLRYDKRGVGASSLAGVREADLRLDQYIDDASAWLRQLRADARFDKVVMAGHSEGALIAMVACRQAQADACVLMAAAGSALDDILRAQLKPRLPAHLYAQNERILLALKRGEQVADVPPALLALYRPSVQPYLISSLKVDPRAAVAALRMPVLIVQGTTDLQVSVADARALSAVAPAARLVIVPGMNHVLKMAGGDLAQQLPSYSDPALPLAPVLVEALTAFVRTP</sequence>
<dbReference type="SUPFAM" id="SSF53474">
    <property type="entry name" value="alpha/beta-Hydrolases"/>
    <property type="match status" value="1"/>
</dbReference>
<dbReference type="STRING" id="1747903.ASR47_1001284"/>
<dbReference type="PANTHER" id="PTHR43265">
    <property type="entry name" value="ESTERASE ESTD"/>
    <property type="match status" value="1"/>
</dbReference>
<evidence type="ECO:0000259" key="2">
    <source>
        <dbReference type="Pfam" id="PF12146"/>
    </source>
</evidence>
<feature type="domain" description="Serine aminopeptidase S33" evidence="2">
    <location>
        <begin position="76"/>
        <end position="280"/>
    </location>
</feature>
<gene>
    <name evidence="3" type="ORF">ASR47_1001284</name>
</gene>
<organism evidence="3 4">
    <name type="scientific">Janthinobacterium psychrotolerans</name>
    <dbReference type="NCBI Taxonomy" id="1747903"/>
    <lineage>
        <taxon>Bacteria</taxon>
        <taxon>Pseudomonadati</taxon>
        <taxon>Pseudomonadota</taxon>
        <taxon>Betaproteobacteria</taxon>
        <taxon>Burkholderiales</taxon>
        <taxon>Oxalobacteraceae</taxon>
        <taxon>Janthinobacterium</taxon>
    </lineage>
</organism>
<keyword evidence="1" id="KW-0732">Signal</keyword>
<reference evidence="3 4" key="1">
    <citation type="submission" date="2016-04" db="EMBL/GenBank/DDBJ databases">
        <title>Draft genome sequence of Janthinobacterium psychrotolerans sp. nov., isolated from freshwater sediments in Denmark.</title>
        <authorList>
            <person name="Gong X."/>
            <person name="Skrivergaard S."/>
            <person name="Korsgaard B.S."/>
            <person name="Schreiber L."/>
            <person name="Marshall I.P."/>
            <person name="Finster K."/>
            <person name="Schramm A."/>
        </authorList>
    </citation>
    <scope>NUCLEOTIDE SEQUENCE [LARGE SCALE GENOMIC DNA]</scope>
    <source>
        <strain evidence="3 4">S3-2</strain>
    </source>
</reference>
<dbReference type="InterPro" id="IPR022742">
    <property type="entry name" value="Hydrolase_4"/>
</dbReference>
<protein>
    <recommendedName>
        <fullName evidence="2">Serine aminopeptidase S33 domain-containing protein</fullName>
    </recommendedName>
</protein>
<evidence type="ECO:0000313" key="3">
    <source>
        <dbReference type="EMBL" id="OBV36810.1"/>
    </source>
</evidence>
<keyword evidence="4" id="KW-1185">Reference proteome</keyword>
<feature type="signal peptide" evidence="1">
    <location>
        <begin position="1"/>
        <end position="19"/>
    </location>
</feature>
<dbReference type="AlphaFoldDB" id="A0A1A7BWB2"/>
<evidence type="ECO:0000313" key="4">
    <source>
        <dbReference type="Proteomes" id="UP000092713"/>
    </source>
</evidence>
<proteinExistence type="predicted"/>
<feature type="chain" id="PRO_5008355357" description="Serine aminopeptidase S33 domain-containing protein" evidence="1">
    <location>
        <begin position="20"/>
        <end position="316"/>
    </location>
</feature>
<name>A0A1A7BWB2_9BURK</name>
<dbReference type="EMBL" id="LOCQ01000062">
    <property type="protein sequence ID" value="OBV36810.1"/>
    <property type="molecule type" value="Genomic_DNA"/>
</dbReference>
<dbReference type="Gene3D" id="3.40.50.1820">
    <property type="entry name" value="alpha/beta hydrolase"/>
    <property type="match status" value="1"/>
</dbReference>
<dbReference type="PATRIC" id="fig|1747903.4.peg.298"/>
<dbReference type="RefSeq" id="WP_245714467.1">
    <property type="nucleotide sequence ID" value="NZ_LOCQ01000062.1"/>
</dbReference>
<dbReference type="InterPro" id="IPR029058">
    <property type="entry name" value="AB_hydrolase_fold"/>
</dbReference>
<evidence type="ECO:0000256" key="1">
    <source>
        <dbReference type="SAM" id="SignalP"/>
    </source>
</evidence>
<dbReference type="Proteomes" id="UP000092713">
    <property type="component" value="Unassembled WGS sequence"/>
</dbReference>
<dbReference type="InterPro" id="IPR053145">
    <property type="entry name" value="AB_hydrolase_Est10"/>
</dbReference>
<dbReference type="GO" id="GO:0052689">
    <property type="term" value="F:carboxylic ester hydrolase activity"/>
    <property type="evidence" value="ECO:0007669"/>
    <property type="project" value="TreeGrafter"/>
</dbReference>
<dbReference type="PANTHER" id="PTHR43265:SF1">
    <property type="entry name" value="ESTERASE ESTD"/>
    <property type="match status" value="1"/>
</dbReference>
<accession>A0A1A7BWB2</accession>
<comment type="caution">
    <text evidence="3">The sequence shown here is derived from an EMBL/GenBank/DDBJ whole genome shotgun (WGS) entry which is preliminary data.</text>
</comment>
<dbReference type="Pfam" id="PF12146">
    <property type="entry name" value="Hydrolase_4"/>
    <property type="match status" value="1"/>
</dbReference>